<dbReference type="Proteomes" id="UP001202831">
    <property type="component" value="Unassembled WGS sequence"/>
</dbReference>
<sequence length="81" mass="9421">MEGQSDKWMESAKVKLKIARFAVEIVLAVAAFLVFLFLSVIHTLSSELVKAFILYNLTMASLLWMTLRAHHLLEMWEMRDH</sequence>
<protein>
    <submittedName>
        <fullName evidence="2">Uncharacterized protein</fullName>
    </submittedName>
</protein>
<feature type="transmembrane region" description="Helical" evidence="1">
    <location>
        <begin position="21"/>
        <end position="42"/>
    </location>
</feature>
<feature type="transmembrane region" description="Helical" evidence="1">
    <location>
        <begin position="48"/>
        <end position="67"/>
    </location>
</feature>
<keyword evidence="1" id="KW-0472">Membrane</keyword>
<evidence type="ECO:0000256" key="1">
    <source>
        <dbReference type="SAM" id="Phobius"/>
    </source>
</evidence>
<accession>A0ABT0N2C3</accession>
<reference evidence="2 3" key="1">
    <citation type="submission" date="2022-01" db="EMBL/GenBank/DDBJ databases">
        <title>Whole genome-based taxonomy of the Shewanellaceae.</title>
        <authorList>
            <person name="Martin-Rodriguez A.J."/>
        </authorList>
    </citation>
    <scope>NUCLEOTIDE SEQUENCE [LARGE SCALE GENOMIC DNA]</scope>
    <source>
        <strain evidence="2 3">DSM 21332</strain>
    </source>
</reference>
<evidence type="ECO:0000313" key="2">
    <source>
        <dbReference type="EMBL" id="MCL2912591.1"/>
    </source>
</evidence>
<comment type="caution">
    <text evidence="2">The sequence shown here is derived from an EMBL/GenBank/DDBJ whole genome shotgun (WGS) entry which is preliminary data.</text>
</comment>
<keyword evidence="3" id="KW-1185">Reference proteome</keyword>
<organism evidence="2 3">
    <name type="scientific">Shewanella corallii</name>
    <dbReference type="NCBI Taxonomy" id="560080"/>
    <lineage>
        <taxon>Bacteria</taxon>
        <taxon>Pseudomonadati</taxon>
        <taxon>Pseudomonadota</taxon>
        <taxon>Gammaproteobacteria</taxon>
        <taxon>Alteromonadales</taxon>
        <taxon>Shewanellaceae</taxon>
        <taxon>Shewanella</taxon>
    </lineage>
</organism>
<keyword evidence="1" id="KW-1133">Transmembrane helix</keyword>
<gene>
    <name evidence="2" type="ORF">L2725_02120</name>
</gene>
<dbReference type="EMBL" id="JAKIKT010000001">
    <property type="protein sequence ID" value="MCL2912591.1"/>
    <property type="molecule type" value="Genomic_DNA"/>
</dbReference>
<name>A0ABT0N2C3_9GAMM</name>
<evidence type="ECO:0000313" key="3">
    <source>
        <dbReference type="Proteomes" id="UP001202831"/>
    </source>
</evidence>
<dbReference type="RefSeq" id="WP_249247423.1">
    <property type="nucleotide sequence ID" value="NZ_JAKIKT010000001.1"/>
</dbReference>
<proteinExistence type="predicted"/>
<keyword evidence="1" id="KW-0812">Transmembrane</keyword>